<keyword evidence="2" id="KW-0472">Membrane</keyword>
<evidence type="ECO:0008006" key="6">
    <source>
        <dbReference type="Google" id="ProtNLM"/>
    </source>
</evidence>
<dbReference type="Proteomes" id="UP000075714">
    <property type="component" value="Unassembled WGS sequence"/>
</dbReference>
<keyword evidence="2" id="KW-1133">Transmembrane helix</keyword>
<evidence type="ECO:0000313" key="5">
    <source>
        <dbReference type="Proteomes" id="UP000075714"/>
    </source>
</evidence>
<name>A0A150FZM9_GONPE</name>
<reference evidence="5" key="1">
    <citation type="journal article" date="2016" name="Nat. Commun.">
        <title>The Gonium pectorale genome demonstrates co-option of cell cycle regulation during the evolution of multicellularity.</title>
        <authorList>
            <person name="Hanschen E.R."/>
            <person name="Marriage T.N."/>
            <person name="Ferris P.J."/>
            <person name="Hamaji T."/>
            <person name="Toyoda A."/>
            <person name="Fujiyama A."/>
            <person name="Neme R."/>
            <person name="Noguchi H."/>
            <person name="Minakuchi Y."/>
            <person name="Suzuki M."/>
            <person name="Kawai-Toyooka H."/>
            <person name="Smith D.R."/>
            <person name="Sparks H."/>
            <person name="Anderson J."/>
            <person name="Bakaric R."/>
            <person name="Luria V."/>
            <person name="Karger A."/>
            <person name="Kirschner M.W."/>
            <person name="Durand P.M."/>
            <person name="Michod R.E."/>
            <person name="Nozaki H."/>
            <person name="Olson B.J."/>
        </authorList>
    </citation>
    <scope>NUCLEOTIDE SEQUENCE [LARGE SCALE GENOMIC DNA]</scope>
    <source>
        <strain evidence="5">NIES-2863</strain>
    </source>
</reference>
<protein>
    <recommendedName>
        <fullName evidence="6">WW domain-containing protein</fullName>
    </recommendedName>
</protein>
<feature type="transmembrane region" description="Helical" evidence="2">
    <location>
        <begin position="117"/>
        <end position="140"/>
    </location>
</feature>
<dbReference type="OrthoDB" id="530464at2759"/>
<proteinExistence type="predicted"/>
<dbReference type="EMBL" id="LSYV01000139">
    <property type="protein sequence ID" value="KXZ42520.1"/>
    <property type="molecule type" value="Genomic_DNA"/>
</dbReference>
<feature type="region of interest" description="Disordered" evidence="1">
    <location>
        <begin position="154"/>
        <end position="187"/>
    </location>
</feature>
<organism evidence="4 5">
    <name type="scientific">Gonium pectorale</name>
    <name type="common">Green alga</name>
    <dbReference type="NCBI Taxonomy" id="33097"/>
    <lineage>
        <taxon>Eukaryota</taxon>
        <taxon>Viridiplantae</taxon>
        <taxon>Chlorophyta</taxon>
        <taxon>core chlorophytes</taxon>
        <taxon>Chlorophyceae</taxon>
        <taxon>CS clade</taxon>
        <taxon>Chlamydomonadales</taxon>
        <taxon>Volvocaceae</taxon>
        <taxon>Gonium</taxon>
    </lineage>
</organism>
<comment type="caution">
    <text evidence="4">The sequence shown here is derived from an EMBL/GenBank/DDBJ whole genome shotgun (WGS) entry which is preliminary data.</text>
</comment>
<gene>
    <name evidence="4" type="ORF">GPECTOR_139g676</name>
</gene>
<evidence type="ECO:0000256" key="2">
    <source>
        <dbReference type="SAM" id="Phobius"/>
    </source>
</evidence>
<feature type="signal peptide" evidence="3">
    <location>
        <begin position="1"/>
        <end position="21"/>
    </location>
</feature>
<evidence type="ECO:0000256" key="1">
    <source>
        <dbReference type="SAM" id="MobiDB-lite"/>
    </source>
</evidence>
<feature type="compositionally biased region" description="Basic residues" evidence="1">
    <location>
        <begin position="156"/>
        <end position="173"/>
    </location>
</feature>
<accession>A0A150FZM9</accession>
<dbReference type="PROSITE" id="PS51257">
    <property type="entry name" value="PROKAR_LIPOPROTEIN"/>
    <property type="match status" value="1"/>
</dbReference>
<keyword evidence="3" id="KW-0732">Signal</keyword>
<evidence type="ECO:0000256" key="3">
    <source>
        <dbReference type="SAM" id="SignalP"/>
    </source>
</evidence>
<feature type="chain" id="PRO_5007561838" description="WW domain-containing protein" evidence="3">
    <location>
        <begin position="22"/>
        <end position="187"/>
    </location>
</feature>
<evidence type="ECO:0000313" key="4">
    <source>
        <dbReference type="EMBL" id="KXZ42520.1"/>
    </source>
</evidence>
<keyword evidence="2" id="KW-0812">Transmembrane</keyword>
<keyword evidence="5" id="KW-1185">Reference proteome</keyword>
<sequence length="187" mass="20630">MGLRGPLLLAAAVLLFSCCLAQEAAEAQFKSQYTKFKDVPGIKKGEDGQRYIEVGEGEEAERWLVVKHEESKMLFFYNQAADQAIWHDPRGPAPKSEAESIDIQVPMTPPPPKASGITVALVAMLPILLFAGGTAARVAYLQMYYPELLWPQKERRDRRKAAGGKTKPQKQRGKMNQDGKGGRSANS</sequence>
<dbReference type="AlphaFoldDB" id="A0A150FZM9"/>